<dbReference type="Proteomes" id="UP000290289">
    <property type="component" value="Chromosome 2"/>
</dbReference>
<comment type="caution">
    <text evidence="1">The sequence shown here is derived from an EMBL/GenBank/DDBJ whole genome shotgun (WGS) entry which is preliminary data.</text>
</comment>
<keyword evidence="2" id="KW-1185">Reference proteome</keyword>
<reference evidence="1 2" key="1">
    <citation type="submission" date="2018-10" db="EMBL/GenBank/DDBJ databases">
        <title>A high-quality apple genome assembly.</title>
        <authorList>
            <person name="Hu J."/>
        </authorList>
    </citation>
    <scope>NUCLEOTIDE SEQUENCE [LARGE SCALE GENOMIC DNA]</scope>
    <source>
        <strain evidence="2">cv. HFTH1</strain>
        <tissue evidence="1">Young leaf</tissue>
    </source>
</reference>
<sequence>MSATKLPENFEILGEFFNDLHTSIRLLRLRGLKPKKIWAIRAQCKASCKHGKKPRHNSTQGSSIFHFCLISTCPPSIGFIAILLLQCSYIVPVCEFLFRCVWGSEVNALCRDGCQLIPHIFYFNEMELNS</sequence>
<dbReference type="AlphaFoldDB" id="A0A498KII0"/>
<evidence type="ECO:0000313" key="2">
    <source>
        <dbReference type="Proteomes" id="UP000290289"/>
    </source>
</evidence>
<gene>
    <name evidence="1" type="ORF">DVH24_006639</name>
</gene>
<organism evidence="1 2">
    <name type="scientific">Malus domestica</name>
    <name type="common">Apple</name>
    <name type="synonym">Pyrus malus</name>
    <dbReference type="NCBI Taxonomy" id="3750"/>
    <lineage>
        <taxon>Eukaryota</taxon>
        <taxon>Viridiplantae</taxon>
        <taxon>Streptophyta</taxon>
        <taxon>Embryophyta</taxon>
        <taxon>Tracheophyta</taxon>
        <taxon>Spermatophyta</taxon>
        <taxon>Magnoliopsida</taxon>
        <taxon>eudicotyledons</taxon>
        <taxon>Gunneridae</taxon>
        <taxon>Pentapetalae</taxon>
        <taxon>rosids</taxon>
        <taxon>fabids</taxon>
        <taxon>Rosales</taxon>
        <taxon>Rosaceae</taxon>
        <taxon>Amygdaloideae</taxon>
        <taxon>Maleae</taxon>
        <taxon>Malus</taxon>
    </lineage>
</organism>
<name>A0A498KII0_MALDO</name>
<evidence type="ECO:0000313" key="1">
    <source>
        <dbReference type="EMBL" id="RXI05382.1"/>
    </source>
</evidence>
<proteinExistence type="predicted"/>
<dbReference type="EMBL" id="RDQH01000328">
    <property type="protein sequence ID" value="RXI05382.1"/>
    <property type="molecule type" value="Genomic_DNA"/>
</dbReference>
<accession>A0A498KII0</accession>
<protein>
    <submittedName>
        <fullName evidence="1">Uncharacterized protein</fullName>
    </submittedName>
</protein>